<evidence type="ECO:0000256" key="1">
    <source>
        <dbReference type="SAM" id="MobiDB-lite"/>
    </source>
</evidence>
<name>A0A220U282_9BACI</name>
<gene>
    <name evidence="3" type="ORF">CFK37_07675</name>
</gene>
<dbReference type="InterPro" id="IPR023833">
    <property type="entry name" value="Signal_pept_SipW-depend-type"/>
</dbReference>
<feature type="chain" id="PRO_5012397618" description="Amyloid fiber anchoring/assembly protein TapA" evidence="2">
    <location>
        <begin position="24"/>
        <end position="241"/>
    </location>
</feature>
<proteinExistence type="predicted"/>
<dbReference type="KEGG" id="vil:CFK37_07675"/>
<feature type="compositionally biased region" description="Low complexity" evidence="1">
    <location>
        <begin position="232"/>
        <end position="241"/>
    </location>
</feature>
<keyword evidence="2" id="KW-0732">Signal</keyword>
<dbReference type="Proteomes" id="UP000198312">
    <property type="component" value="Chromosome"/>
</dbReference>
<reference evidence="3 4" key="1">
    <citation type="submission" date="2017-07" db="EMBL/GenBank/DDBJ databases">
        <title>Virgibacillus sp. LM2416.</title>
        <authorList>
            <person name="Tak E.J."/>
            <person name="Bae J.-W."/>
        </authorList>
    </citation>
    <scope>NUCLEOTIDE SEQUENCE [LARGE SCALE GENOMIC DNA]</scope>
    <source>
        <strain evidence="3 4">LM2416</strain>
    </source>
</reference>
<feature type="compositionally biased region" description="Basic and acidic residues" evidence="1">
    <location>
        <begin position="214"/>
        <end position="231"/>
    </location>
</feature>
<evidence type="ECO:0008006" key="5">
    <source>
        <dbReference type="Google" id="ProtNLM"/>
    </source>
</evidence>
<sequence>MQIGIVFLTAMIIMMNSTSSTNASFNDIEEVSGTITVGTWEMDKPDINGITFISQDGNCNEITAVIQNDMDANTTGESSLKYEVYKLENGKQLKVASGDIPQLKPSEEKELTFNTSGESGKYKFKVFQRSGEDELWGEPITVTCKDPSVEEEKTAPIKEDKQQTTAEKEDNQTDNGQTQETNQDKATPDSDQAADTEKESAKKDPDAESVNNEPAEKEDQPAEKQQDDIGKKTSGTDTDKK</sequence>
<feature type="compositionally biased region" description="Basic and acidic residues" evidence="1">
    <location>
        <begin position="147"/>
        <end position="171"/>
    </location>
</feature>
<accession>A0A220U282</accession>
<dbReference type="NCBIfam" id="TIGR04088">
    <property type="entry name" value="cognate_SipW"/>
    <property type="match status" value="1"/>
</dbReference>
<feature type="compositionally biased region" description="Basic and acidic residues" evidence="1">
    <location>
        <begin position="195"/>
        <end position="206"/>
    </location>
</feature>
<dbReference type="AlphaFoldDB" id="A0A220U282"/>
<evidence type="ECO:0000313" key="4">
    <source>
        <dbReference type="Proteomes" id="UP000198312"/>
    </source>
</evidence>
<organism evidence="3 4">
    <name type="scientific">Virgibacillus phasianinus</name>
    <dbReference type="NCBI Taxonomy" id="2017483"/>
    <lineage>
        <taxon>Bacteria</taxon>
        <taxon>Bacillati</taxon>
        <taxon>Bacillota</taxon>
        <taxon>Bacilli</taxon>
        <taxon>Bacillales</taxon>
        <taxon>Bacillaceae</taxon>
        <taxon>Virgibacillus</taxon>
    </lineage>
</organism>
<protein>
    <recommendedName>
        <fullName evidence="5">Amyloid fiber anchoring/assembly protein TapA</fullName>
    </recommendedName>
</protein>
<feature type="signal peptide" evidence="2">
    <location>
        <begin position="1"/>
        <end position="23"/>
    </location>
</feature>
<evidence type="ECO:0000256" key="2">
    <source>
        <dbReference type="SAM" id="SignalP"/>
    </source>
</evidence>
<evidence type="ECO:0000313" key="3">
    <source>
        <dbReference type="EMBL" id="ASK62046.1"/>
    </source>
</evidence>
<keyword evidence="4" id="KW-1185">Reference proteome</keyword>
<feature type="region of interest" description="Disordered" evidence="1">
    <location>
        <begin position="138"/>
        <end position="241"/>
    </location>
</feature>
<dbReference type="EMBL" id="CP022315">
    <property type="protein sequence ID" value="ASK62046.1"/>
    <property type="molecule type" value="Genomic_DNA"/>
</dbReference>